<sequence>MGETSSSSEDQNQHNIPIEIISDDEMALIEAALAFASTRTCSAIRSSSCSSSPSKSPLHNNALSITVVSKRSSSSGSDIEDLPALKRKHTLSDSFLRRFRNKRGLSVTDITSTEWCPKQMEFSLLLGGRKVNQAMRAGIARHVKLEQEVLKRVEVKVKYQEDMWALKFLNFINGVNQLLFEGMTRELPVIGFAEDIWMVGVIDEIRMPLKENHHNPILIDTKTRARDTLPAEPQRRNGRLQLMCYKYLWDNLVADNFPSNVFFTYFGLNPQHNLCEDLKVTSADSGFSASTLDDVVRYYRNTCRMLAPAHDQLLLRYEYQKDHSLLGEDKFTYDHDWLTNQIHSCLKFWVGEQEATYTPEDERWKCGYCQFARVCPAYNDSKGTMEPKSNDLNIKEG</sequence>
<keyword evidence="2" id="KW-0540">Nuclease</keyword>
<keyword evidence="2" id="KW-0378">Hydrolase</keyword>
<organism evidence="2 3">
    <name type="scientific">Vigna unguiculata</name>
    <name type="common">Cowpea</name>
    <dbReference type="NCBI Taxonomy" id="3917"/>
    <lineage>
        <taxon>Eukaryota</taxon>
        <taxon>Viridiplantae</taxon>
        <taxon>Streptophyta</taxon>
        <taxon>Embryophyta</taxon>
        <taxon>Tracheophyta</taxon>
        <taxon>Spermatophyta</taxon>
        <taxon>Magnoliopsida</taxon>
        <taxon>eudicotyledons</taxon>
        <taxon>Gunneridae</taxon>
        <taxon>Pentapetalae</taxon>
        <taxon>rosids</taxon>
        <taxon>fabids</taxon>
        <taxon>Fabales</taxon>
        <taxon>Fabaceae</taxon>
        <taxon>Papilionoideae</taxon>
        <taxon>50 kb inversion clade</taxon>
        <taxon>NPAAA clade</taxon>
        <taxon>indigoferoid/millettioid clade</taxon>
        <taxon>Phaseoleae</taxon>
        <taxon>Vigna</taxon>
    </lineage>
</organism>
<dbReference type="AlphaFoldDB" id="A0A4D6LI69"/>
<dbReference type="PANTHER" id="PTHR14464:SF4">
    <property type="entry name" value="EXONUCLEASE V"/>
    <property type="match status" value="1"/>
</dbReference>
<name>A0A4D6LI69_VIGUN</name>
<dbReference type="PANTHER" id="PTHR14464">
    <property type="entry name" value="EXONUCLEASE V"/>
    <property type="match status" value="1"/>
</dbReference>
<keyword evidence="3" id="KW-1185">Reference proteome</keyword>
<dbReference type="Proteomes" id="UP000501690">
    <property type="component" value="Linkage Group LG3"/>
</dbReference>
<evidence type="ECO:0000313" key="3">
    <source>
        <dbReference type="Proteomes" id="UP000501690"/>
    </source>
</evidence>
<dbReference type="InterPro" id="IPR011604">
    <property type="entry name" value="PDDEXK-like_dom_sf"/>
</dbReference>
<dbReference type="GO" id="GO:0005634">
    <property type="term" value="C:nucleus"/>
    <property type="evidence" value="ECO:0007669"/>
    <property type="project" value="TreeGrafter"/>
</dbReference>
<dbReference type="Pfam" id="PF09810">
    <property type="entry name" value="Exo5"/>
    <property type="match status" value="3"/>
</dbReference>
<dbReference type="GO" id="GO:0036297">
    <property type="term" value="P:interstrand cross-link repair"/>
    <property type="evidence" value="ECO:0007669"/>
    <property type="project" value="TreeGrafter"/>
</dbReference>
<dbReference type="Gramene" id="Vigun11g147200.1.v1.2">
    <property type="protein sequence ID" value="Vigun11g147200.1.v1.2"/>
    <property type="gene ID" value="Vigun11g147200.v1.2"/>
</dbReference>
<dbReference type="GO" id="GO:0045145">
    <property type="term" value="F:single-stranded DNA 5'-3' DNA exonuclease activity"/>
    <property type="evidence" value="ECO:0007669"/>
    <property type="project" value="InterPro"/>
</dbReference>
<evidence type="ECO:0000256" key="1">
    <source>
        <dbReference type="ARBA" id="ARBA00009797"/>
    </source>
</evidence>
<reference evidence="2 3" key="1">
    <citation type="submission" date="2019-04" db="EMBL/GenBank/DDBJ databases">
        <title>An improved genome assembly and genetic linkage map for asparagus bean, Vigna unguiculata ssp. sesquipedialis.</title>
        <authorList>
            <person name="Xia Q."/>
            <person name="Zhang R."/>
            <person name="Dong Y."/>
        </authorList>
    </citation>
    <scope>NUCLEOTIDE SEQUENCE [LARGE SCALE GENOMIC DNA]</scope>
    <source>
        <tissue evidence="2">Leaf</tissue>
    </source>
</reference>
<dbReference type="Gene3D" id="3.90.320.10">
    <property type="match status" value="1"/>
</dbReference>
<dbReference type="InterPro" id="IPR019190">
    <property type="entry name" value="EXOV"/>
</dbReference>
<protein>
    <submittedName>
        <fullName evidence="2">Exonuclease V</fullName>
    </submittedName>
</protein>
<keyword evidence="2" id="KW-0269">Exonuclease</keyword>
<dbReference type="OrthoDB" id="354769at2759"/>
<dbReference type="EMBL" id="CP039347">
    <property type="protein sequence ID" value="QCD88261.1"/>
    <property type="molecule type" value="Genomic_DNA"/>
</dbReference>
<gene>
    <name evidence="2" type="ORF">DEO72_LG3g2803</name>
</gene>
<comment type="similarity">
    <text evidence="1">Belongs to the EXO5 family.</text>
</comment>
<evidence type="ECO:0000313" key="2">
    <source>
        <dbReference type="EMBL" id="QCD88261.1"/>
    </source>
</evidence>
<proteinExistence type="inferred from homology"/>
<accession>A0A4D6LI69</accession>